<evidence type="ECO:0000256" key="1">
    <source>
        <dbReference type="ARBA" id="ARBA00022723"/>
    </source>
</evidence>
<accession>A0ABD2CC23</accession>
<dbReference type="SUPFAM" id="SSF48508">
    <property type="entry name" value="Nuclear receptor ligand-binding domain"/>
    <property type="match status" value="1"/>
</dbReference>
<evidence type="ECO:0000313" key="10">
    <source>
        <dbReference type="Proteomes" id="UP001607303"/>
    </source>
</evidence>
<keyword evidence="6" id="KW-0804">Transcription</keyword>
<proteinExistence type="predicted"/>
<dbReference type="Gene3D" id="1.10.565.10">
    <property type="entry name" value="Retinoid X Receptor"/>
    <property type="match status" value="1"/>
</dbReference>
<dbReference type="PANTHER" id="PTHR24082">
    <property type="entry name" value="NUCLEAR HORMONE RECEPTOR"/>
    <property type="match status" value="1"/>
</dbReference>
<protein>
    <submittedName>
        <fullName evidence="9">Ecdysone receptor isoform X3</fullName>
    </submittedName>
</protein>
<comment type="caution">
    <text evidence="9">The sequence shown here is derived from an EMBL/GenBank/DDBJ whole genome shotgun (WGS) entry which is preliminary data.</text>
</comment>
<evidence type="ECO:0000256" key="5">
    <source>
        <dbReference type="ARBA" id="ARBA00023125"/>
    </source>
</evidence>
<reference evidence="9 10" key="1">
    <citation type="journal article" date="2024" name="Ann. Entomol. Soc. Am.">
        <title>Genomic analyses of the southern and eastern yellowjacket wasps (Hymenoptera: Vespidae) reveal evolutionary signatures of social life.</title>
        <authorList>
            <person name="Catto M.A."/>
            <person name="Caine P.B."/>
            <person name="Orr S.E."/>
            <person name="Hunt B.G."/>
            <person name="Goodisman M.A.D."/>
        </authorList>
    </citation>
    <scope>NUCLEOTIDE SEQUENCE [LARGE SCALE GENOMIC DNA]</scope>
    <source>
        <strain evidence="9">232</strain>
        <tissue evidence="9">Head and thorax</tissue>
    </source>
</reference>
<evidence type="ECO:0000256" key="6">
    <source>
        <dbReference type="ARBA" id="ARBA00023163"/>
    </source>
</evidence>
<evidence type="ECO:0000313" key="9">
    <source>
        <dbReference type="EMBL" id="KAL2742345.1"/>
    </source>
</evidence>
<evidence type="ECO:0000256" key="4">
    <source>
        <dbReference type="ARBA" id="ARBA00023015"/>
    </source>
</evidence>
<evidence type="ECO:0000256" key="3">
    <source>
        <dbReference type="ARBA" id="ARBA00022833"/>
    </source>
</evidence>
<dbReference type="Proteomes" id="UP001607303">
    <property type="component" value="Unassembled WGS sequence"/>
</dbReference>
<feature type="domain" description="NR LBD" evidence="8">
    <location>
        <begin position="1"/>
        <end position="149"/>
    </location>
</feature>
<dbReference type="GO" id="GO:0003677">
    <property type="term" value="F:DNA binding"/>
    <property type="evidence" value="ECO:0007669"/>
    <property type="project" value="UniProtKB-KW"/>
</dbReference>
<keyword evidence="3" id="KW-0862">Zinc</keyword>
<keyword evidence="10" id="KW-1185">Reference proteome</keyword>
<name>A0ABD2CC23_VESMC</name>
<sequence length="149" mass="16979">MGSDQVGVKIEPAEAESLSMSGSSGILTPVSPYGCVKPISPEQEELIHRLVYFQNEYEQPSEEDLKRITRPNLMESRKVEKIQEIYLEALKAYVDNRRRPKSGIIFAKLLSVLTELRTLGNQNNEMCYSLKFKNKKLPVFLAEIWDVGT</sequence>
<evidence type="ECO:0000256" key="7">
    <source>
        <dbReference type="ARBA" id="ARBA00023170"/>
    </source>
</evidence>
<dbReference type="InterPro" id="IPR035500">
    <property type="entry name" value="NHR-like_dom_sf"/>
</dbReference>
<gene>
    <name evidence="9" type="ORF">V1477_009974</name>
</gene>
<keyword evidence="5" id="KW-0238">DNA-binding</keyword>
<keyword evidence="7 9" id="KW-0675">Receptor</keyword>
<dbReference type="Pfam" id="PF00104">
    <property type="entry name" value="Hormone_recep"/>
    <property type="match status" value="1"/>
</dbReference>
<dbReference type="GO" id="GO:0008270">
    <property type="term" value="F:zinc ion binding"/>
    <property type="evidence" value="ECO:0007669"/>
    <property type="project" value="UniProtKB-KW"/>
</dbReference>
<dbReference type="PANTHER" id="PTHR24082:SF507">
    <property type="entry name" value="BILE ACID RECEPTOR-RELATED"/>
    <property type="match status" value="1"/>
</dbReference>
<dbReference type="InterPro" id="IPR050234">
    <property type="entry name" value="Nuclear_hormone_rcpt_NR1"/>
</dbReference>
<keyword evidence="4" id="KW-0805">Transcription regulation</keyword>
<evidence type="ECO:0000259" key="8">
    <source>
        <dbReference type="PROSITE" id="PS51843"/>
    </source>
</evidence>
<dbReference type="AlphaFoldDB" id="A0ABD2CC23"/>
<dbReference type="PROSITE" id="PS51843">
    <property type="entry name" value="NR_LBD"/>
    <property type="match status" value="1"/>
</dbReference>
<keyword evidence="2" id="KW-0863">Zinc-finger</keyword>
<organism evidence="9 10">
    <name type="scientific">Vespula maculifrons</name>
    <name type="common">Eastern yellow jacket</name>
    <name type="synonym">Wasp</name>
    <dbReference type="NCBI Taxonomy" id="7453"/>
    <lineage>
        <taxon>Eukaryota</taxon>
        <taxon>Metazoa</taxon>
        <taxon>Ecdysozoa</taxon>
        <taxon>Arthropoda</taxon>
        <taxon>Hexapoda</taxon>
        <taxon>Insecta</taxon>
        <taxon>Pterygota</taxon>
        <taxon>Neoptera</taxon>
        <taxon>Endopterygota</taxon>
        <taxon>Hymenoptera</taxon>
        <taxon>Apocrita</taxon>
        <taxon>Aculeata</taxon>
        <taxon>Vespoidea</taxon>
        <taxon>Vespidae</taxon>
        <taxon>Vespinae</taxon>
        <taxon>Vespula</taxon>
    </lineage>
</organism>
<keyword evidence="1" id="KW-0479">Metal-binding</keyword>
<evidence type="ECO:0000256" key="2">
    <source>
        <dbReference type="ARBA" id="ARBA00022771"/>
    </source>
</evidence>
<dbReference type="InterPro" id="IPR000536">
    <property type="entry name" value="Nucl_hrmn_rcpt_lig-bd"/>
</dbReference>
<dbReference type="EMBL" id="JAYRBN010000058">
    <property type="protein sequence ID" value="KAL2742345.1"/>
    <property type="molecule type" value="Genomic_DNA"/>
</dbReference>